<dbReference type="EMBL" id="MFTL01000015">
    <property type="protein sequence ID" value="OGI61529.1"/>
    <property type="molecule type" value="Genomic_DNA"/>
</dbReference>
<reference evidence="2 3" key="1">
    <citation type="journal article" date="2016" name="Nat. Commun.">
        <title>Thousands of microbial genomes shed light on interconnected biogeochemical processes in an aquifer system.</title>
        <authorList>
            <person name="Anantharaman K."/>
            <person name="Brown C.T."/>
            <person name="Hug L.A."/>
            <person name="Sharon I."/>
            <person name="Castelle C.J."/>
            <person name="Probst A.J."/>
            <person name="Thomas B.C."/>
            <person name="Singh A."/>
            <person name="Wilkins M.J."/>
            <person name="Karaoz U."/>
            <person name="Brodie E.L."/>
            <person name="Williams K.H."/>
            <person name="Hubbard S.S."/>
            <person name="Banfield J.F."/>
        </authorList>
    </citation>
    <scope>NUCLEOTIDE SEQUENCE [LARGE SCALE GENOMIC DNA]</scope>
</reference>
<keyword evidence="1" id="KW-1133">Transmembrane helix</keyword>
<keyword evidence="1" id="KW-0812">Transmembrane</keyword>
<feature type="transmembrane region" description="Helical" evidence="1">
    <location>
        <begin position="136"/>
        <end position="153"/>
    </location>
</feature>
<dbReference type="Proteomes" id="UP000182253">
    <property type="component" value="Unassembled WGS sequence"/>
</dbReference>
<evidence type="ECO:0000313" key="2">
    <source>
        <dbReference type="EMBL" id="OGI61529.1"/>
    </source>
</evidence>
<feature type="transmembrane region" description="Helical" evidence="1">
    <location>
        <begin position="6"/>
        <end position="25"/>
    </location>
</feature>
<dbReference type="AlphaFoldDB" id="A0A1F6UW50"/>
<protein>
    <submittedName>
        <fullName evidence="2">Uncharacterized protein</fullName>
    </submittedName>
</protein>
<comment type="caution">
    <text evidence="2">The sequence shown here is derived from an EMBL/GenBank/DDBJ whole genome shotgun (WGS) entry which is preliminary data.</text>
</comment>
<accession>A0A1F6UW50</accession>
<evidence type="ECO:0000256" key="1">
    <source>
        <dbReference type="SAM" id="Phobius"/>
    </source>
</evidence>
<evidence type="ECO:0000313" key="3">
    <source>
        <dbReference type="Proteomes" id="UP000182253"/>
    </source>
</evidence>
<gene>
    <name evidence="2" type="ORF">A2645_02145</name>
</gene>
<sequence>MFKKSISFLLIFALVGGYFLLPFNIKRANAADINMGIIGTGPVGNFKNGFPAVKFESINFLTLIKQKLNIAKKADKEGNFEFMETTYTGLRKGQITKLSKNDGDRLADILETSTSKIVQQLREGNVFIGDARNEPAQIGMFIAMLLLIAWMAYTTSLP</sequence>
<name>A0A1F6UW50_9BACT</name>
<organism evidence="2 3">
    <name type="scientific">Candidatus Nomurabacteria bacterium RIFCSPHIGHO2_01_FULL_39_9</name>
    <dbReference type="NCBI Taxonomy" id="1801735"/>
    <lineage>
        <taxon>Bacteria</taxon>
        <taxon>Candidatus Nomuraibacteriota</taxon>
    </lineage>
</organism>
<proteinExistence type="predicted"/>
<keyword evidence="1" id="KW-0472">Membrane</keyword>